<evidence type="ECO:0000256" key="4">
    <source>
        <dbReference type="ARBA" id="ARBA00022691"/>
    </source>
</evidence>
<dbReference type="Pfam" id="PF02384">
    <property type="entry name" value="N6_Mtase"/>
    <property type="match status" value="1"/>
</dbReference>
<dbReference type="PANTHER" id="PTHR42933:SF3">
    <property type="entry name" value="TYPE I RESTRICTION ENZYME MJAVIII METHYLASE SUBUNIT"/>
    <property type="match status" value="1"/>
</dbReference>
<dbReference type="InterPro" id="IPR029063">
    <property type="entry name" value="SAM-dependent_MTases_sf"/>
</dbReference>
<dbReference type="Gene3D" id="3.40.50.150">
    <property type="entry name" value="Vaccinia Virus protein VP39"/>
    <property type="match status" value="1"/>
</dbReference>
<comment type="caution">
    <text evidence="8">The sequence shown here is derived from an EMBL/GenBank/DDBJ whole genome shotgun (WGS) entry which is preliminary data.</text>
</comment>
<dbReference type="PANTHER" id="PTHR42933">
    <property type="entry name" value="SLR6095 PROTEIN"/>
    <property type="match status" value="1"/>
</dbReference>
<reference evidence="8" key="1">
    <citation type="submission" date="2022-07" db="EMBL/GenBank/DDBJ databases">
        <title>Enhanced cultured diversity of the mouse gut microbiota enables custom-made synthetic communities.</title>
        <authorList>
            <person name="Afrizal A."/>
        </authorList>
    </citation>
    <scope>NUCLEOTIDE SEQUENCE</scope>
    <source>
        <strain evidence="8">DSM 29186</strain>
    </source>
</reference>
<organism evidence="8 9">
    <name type="scientific">Terrisporobacter muris</name>
    <dbReference type="NCBI Taxonomy" id="2963284"/>
    <lineage>
        <taxon>Bacteria</taxon>
        <taxon>Bacillati</taxon>
        <taxon>Bacillota</taxon>
        <taxon>Clostridia</taxon>
        <taxon>Peptostreptococcales</taxon>
        <taxon>Peptostreptococcaceae</taxon>
        <taxon>Terrisporobacter</taxon>
    </lineage>
</organism>
<dbReference type="InterPro" id="IPR051537">
    <property type="entry name" value="DNA_Adenine_Mtase"/>
</dbReference>
<dbReference type="SUPFAM" id="SSF53335">
    <property type="entry name" value="S-adenosyl-L-methionine-dependent methyltransferases"/>
    <property type="match status" value="1"/>
</dbReference>
<evidence type="ECO:0000313" key="9">
    <source>
        <dbReference type="Proteomes" id="UP001140817"/>
    </source>
</evidence>
<proteinExistence type="predicted"/>
<evidence type="ECO:0000256" key="6">
    <source>
        <dbReference type="ARBA" id="ARBA00047942"/>
    </source>
</evidence>
<dbReference type="RefSeq" id="WP_257560384.1">
    <property type="nucleotide sequence ID" value="NZ_JANKBY010000079.1"/>
</dbReference>
<accession>A0A9X2MAL5</accession>
<feature type="domain" description="DNA methylase adenine-specific" evidence="7">
    <location>
        <begin position="172"/>
        <end position="475"/>
    </location>
</feature>
<keyword evidence="4" id="KW-0949">S-adenosyl-L-methionine</keyword>
<keyword evidence="3" id="KW-0808">Transferase</keyword>
<evidence type="ECO:0000256" key="1">
    <source>
        <dbReference type="ARBA" id="ARBA00011900"/>
    </source>
</evidence>
<dbReference type="GO" id="GO:0003677">
    <property type="term" value="F:DNA binding"/>
    <property type="evidence" value="ECO:0007669"/>
    <property type="project" value="InterPro"/>
</dbReference>
<evidence type="ECO:0000259" key="7">
    <source>
        <dbReference type="Pfam" id="PF02384"/>
    </source>
</evidence>
<dbReference type="GO" id="GO:0008170">
    <property type="term" value="F:N-methyltransferase activity"/>
    <property type="evidence" value="ECO:0007669"/>
    <property type="project" value="InterPro"/>
</dbReference>
<dbReference type="Proteomes" id="UP001140817">
    <property type="component" value="Unassembled WGS sequence"/>
</dbReference>
<comment type="catalytic activity">
    <reaction evidence="6">
        <text>a 2'-deoxyadenosine in DNA + S-adenosyl-L-methionine = an N(6)-methyl-2'-deoxyadenosine in DNA + S-adenosyl-L-homocysteine + H(+)</text>
        <dbReference type="Rhea" id="RHEA:15197"/>
        <dbReference type="Rhea" id="RHEA-COMP:12418"/>
        <dbReference type="Rhea" id="RHEA-COMP:12419"/>
        <dbReference type="ChEBI" id="CHEBI:15378"/>
        <dbReference type="ChEBI" id="CHEBI:57856"/>
        <dbReference type="ChEBI" id="CHEBI:59789"/>
        <dbReference type="ChEBI" id="CHEBI:90615"/>
        <dbReference type="ChEBI" id="CHEBI:90616"/>
        <dbReference type="EC" id="2.1.1.72"/>
    </reaction>
</comment>
<evidence type="ECO:0000256" key="2">
    <source>
        <dbReference type="ARBA" id="ARBA00022603"/>
    </source>
</evidence>
<dbReference type="PRINTS" id="PR00507">
    <property type="entry name" value="N12N6MTFRASE"/>
</dbReference>
<dbReference type="InterPro" id="IPR002052">
    <property type="entry name" value="DNA_methylase_N6_adenine_CS"/>
</dbReference>
<name>A0A9X2MAL5_9FIRM</name>
<evidence type="ECO:0000256" key="3">
    <source>
        <dbReference type="ARBA" id="ARBA00022679"/>
    </source>
</evidence>
<evidence type="ECO:0000256" key="5">
    <source>
        <dbReference type="ARBA" id="ARBA00022747"/>
    </source>
</evidence>
<gene>
    <name evidence="8" type="ORF">NSA58_08370</name>
</gene>
<sequence>MIKDIMEYESRVWNTADLLLGAGIKQSDFPKFMMPFFALIMVESRLLRMSDEVIEELGIDEGEISSEDFIDYIKEQDKGYNLYLFENRKTLKDICKNDKNFEIDFDEYLNGFDDETKDLLGINKGNEEEKFLDISGISGQLKKKKIFFAFVKEWSEIDLKPFNNSEITTLEEHIKRRWADISAETAGEQYTPDDVIALISDIVTSKVDKDDRFLTIYDPTCGGGNMLFGVEDRINEVLNRPIATYGQDWNDSLYALAKIESRFRENSYIKYGNTLTNMEFYDKRFDVIVANPPYGVDWKGYKNDIINDKTGRFIDFPAVSDGQLLFMQHIISMLDSNGIALVVHNGSTLFTGDAGSGESNIRKWILEEDIVESIIQLPTDEFFNTNIFTYIWVLNKNKDKNRAEQILLIDASEKFTLLKKNKGKKRKEIDEASRKDIINTLEKFEENNYAKIYHRDKFFYNKQYILITDHDINGKSIEDMLKDNKKSIKIDNVNKVIQFNDGIEDRIEKFIIDRNEIGELESLKEYNSKVIKTFISKFDYKQDTFKVYCNDCIYYFDNEKNTIIKEENGYKHELGCGKISIKSTYKKPTKSKGEFIEIHVEITPEYIKDNEIISFCSDKIKNRENIESFMKKYVQSPFKYLDNAIGVEINFNKYFYKQEEITDTTKIIAQIKKLNDELMLLEKELLM</sequence>
<dbReference type="GO" id="GO:0032259">
    <property type="term" value="P:methylation"/>
    <property type="evidence" value="ECO:0007669"/>
    <property type="project" value="UniProtKB-KW"/>
</dbReference>
<dbReference type="EMBL" id="JANKBY010000079">
    <property type="protein sequence ID" value="MCR1822799.1"/>
    <property type="molecule type" value="Genomic_DNA"/>
</dbReference>
<dbReference type="InterPro" id="IPR003356">
    <property type="entry name" value="DNA_methylase_A-5"/>
</dbReference>
<dbReference type="GO" id="GO:0009307">
    <property type="term" value="P:DNA restriction-modification system"/>
    <property type="evidence" value="ECO:0007669"/>
    <property type="project" value="UniProtKB-KW"/>
</dbReference>
<protein>
    <recommendedName>
        <fullName evidence="1">site-specific DNA-methyltransferase (adenine-specific)</fullName>
        <ecNumber evidence="1">2.1.1.72</ecNumber>
    </recommendedName>
</protein>
<dbReference type="EC" id="2.1.1.72" evidence="1"/>
<keyword evidence="2 8" id="KW-0489">Methyltransferase</keyword>
<evidence type="ECO:0000313" key="8">
    <source>
        <dbReference type="EMBL" id="MCR1822799.1"/>
    </source>
</evidence>
<dbReference type="AlphaFoldDB" id="A0A9X2MAL5"/>
<dbReference type="PROSITE" id="PS00092">
    <property type="entry name" value="N6_MTASE"/>
    <property type="match status" value="1"/>
</dbReference>
<dbReference type="GO" id="GO:0009007">
    <property type="term" value="F:site-specific DNA-methyltransferase (adenine-specific) activity"/>
    <property type="evidence" value="ECO:0007669"/>
    <property type="project" value="UniProtKB-EC"/>
</dbReference>
<keyword evidence="9" id="KW-1185">Reference proteome</keyword>
<keyword evidence="5" id="KW-0680">Restriction system</keyword>